<keyword evidence="12" id="KW-1185">Reference proteome</keyword>
<feature type="transmembrane region" description="Helical" evidence="9">
    <location>
        <begin position="373"/>
        <end position="400"/>
    </location>
</feature>
<feature type="transmembrane region" description="Helical" evidence="9">
    <location>
        <begin position="740"/>
        <end position="759"/>
    </location>
</feature>
<sequence length="1061" mass="118294">MAEEYTECLLANKFHEDCPGCKVDQMKRLRRGFPLWELFTVWIIVLCTALPISSLFPFLYFMIDDFNIAKKEEDIGFYAGFVGCSFMLGRAFTSVIWGLVADRYGRKPVILIGTASVVVFNTLFGLSLNFWMAIITRFCLGSFNGLLGPIKAYAMEIFRDEYQGLALSAVSTAWGIGLIIGPAIGGFLAQPATQYPSLFSQDSIFGKFPFFLPCFAISVFAFLVTIISLWIPETLHNHKYDDDDESFDALKDLSHDPESNKVVERNEKSSLLNNWPLISSIIVYCIFSLHDMAYTEIFSLWANSPRKYGGLGYSTADVGSVLAISGFGLLIFQLSLYSYAERLLGPIIVTRISGTLAMVILSCYPLIAKLSGLALTLAVNSASVAKNVLSTSAITGLFILQNNAVRQDQRGAANGIAMTAMSLFKAIGPAAAGIIFSWSEKRQDAAFFPGTQMVFFILNVVLALGVLLTFKPFLAETQQQRQIDDRRRRKVTSPNLSMGATEPAVVERERKETEKQREVKAVEEEGEESKDKDEISHHRFLASLNRLNPTNPLRIIVNGGSRFTTPPPPNLAQPHRSSSRHPPPPPPRPQTPPTFVPEEPQPQTPPPPNQHQTRSIFTPTPQQTLASLNSTKYTNKFFLLLFIFHKVVAIGFVGFLVFRGVQGLIGSNGSVKRKEKKILRFLLPQVEAASLLSIILAFLWQMAFRLWPDFMIHFILWSTFLMSLSSGILLLCFQMPATDAVGVCLIAFSIGNGLYACWVTRRIKFCSKILVKSLEPVSKFSDLNLPTYYMLAAGFLWMSLWIFGVIGALNFYFPPLVIIGLVLSLAWTTEVMRNIVNLTVSRVIALYYLRGVQSSTRFSFQRALSRNLGSACLGSLFVPTIEALRILARGLNLLKGEDEFMFCCANCCLRLMDFIFEHGNGWAFVQIAAYGKGFVRASQDTWKLFEDEDMVEIVDADITSSICFLTGICSGCVCLIAAAAWTHTVYKPFTATISLLAFFIGYLMTRISMALPHACVGCYYTCYAENPESRFFEDKVIKTRQDMIKSGRVAVTTPRVRRALA</sequence>
<keyword evidence="6 9" id="KW-1133">Transmembrane helix</keyword>
<evidence type="ECO:0000256" key="3">
    <source>
        <dbReference type="ARBA" id="ARBA00008335"/>
    </source>
</evidence>
<dbReference type="InterPro" id="IPR007603">
    <property type="entry name" value="Choline_transptr-like"/>
</dbReference>
<evidence type="ECO:0000313" key="12">
    <source>
        <dbReference type="Proteomes" id="UP000682877"/>
    </source>
</evidence>
<dbReference type="InterPro" id="IPR036259">
    <property type="entry name" value="MFS_trans_sf"/>
</dbReference>
<evidence type="ECO:0000256" key="4">
    <source>
        <dbReference type="ARBA" id="ARBA00022448"/>
    </source>
</evidence>
<dbReference type="PANTHER" id="PTHR12385:SF93">
    <property type="entry name" value="CHOLINE TRANSPORTER-LIKE PROTEIN"/>
    <property type="match status" value="1"/>
</dbReference>
<comment type="subcellular location">
    <subcellularLocation>
        <location evidence="1">Membrane</location>
        <topology evidence="1">Multi-pass membrane protein</topology>
    </subcellularLocation>
</comment>
<feature type="transmembrane region" description="Helical" evidence="9">
    <location>
        <begin position="812"/>
        <end position="832"/>
    </location>
</feature>
<organism evidence="11 12">
    <name type="scientific">Arabidopsis arenosa</name>
    <name type="common">Sand rock-cress</name>
    <name type="synonym">Cardaminopsis arenosa</name>
    <dbReference type="NCBI Taxonomy" id="38785"/>
    <lineage>
        <taxon>Eukaryota</taxon>
        <taxon>Viridiplantae</taxon>
        <taxon>Streptophyta</taxon>
        <taxon>Embryophyta</taxon>
        <taxon>Tracheophyta</taxon>
        <taxon>Spermatophyta</taxon>
        <taxon>Magnoliopsida</taxon>
        <taxon>eudicotyledons</taxon>
        <taxon>Gunneridae</taxon>
        <taxon>Pentapetalae</taxon>
        <taxon>rosids</taxon>
        <taxon>malvids</taxon>
        <taxon>Brassicales</taxon>
        <taxon>Brassicaceae</taxon>
        <taxon>Camelineae</taxon>
        <taxon>Arabidopsis</taxon>
    </lineage>
</organism>
<feature type="transmembrane region" description="Helical" evidence="9">
    <location>
        <begin position="678"/>
        <end position="700"/>
    </location>
</feature>
<feature type="transmembrane region" description="Helical" evidence="9">
    <location>
        <begin position="788"/>
        <end position="806"/>
    </location>
</feature>
<dbReference type="SUPFAM" id="SSF103473">
    <property type="entry name" value="MFS general substrate transporter"/>
    <property type="match status" value="1"/>
</dbReference>
<feature type="transmembrane region" description="Helical" evidence="9">
    <location>
        <begin position="208"/>
        <end position="231"/>
    </location>
</feature>
<evidence type="ECO:0000256" key="7">
    <source>
        <dbReference type="ARBA" id="ARBA00023136"/>
    </source>
</evidence>
<dbReference type="InterPro" id="IPR011701">
    <property type="entry name" value="MFS"/>
</dbReference>
<keyword evidence="5 9" id="KW-0812">Transmembrane</keyword>
<feature type="transmembrane region" description="Helical" evidence="9">
    <location>
        <begin position="344"/>
        <end position="367"/>
    </location>
</feature>
<evidence type="ECO:0000256" key="9">
    <source>
        <dbReference type="SAM" id="Phobius"/>
    </source>
</evidence>
<evidence type="ECO:0000256" key="5">
    <source>
        <dbReference type="ARBA" id="ARBA00022692"/>
    </source>
</evidence>
<feature type="transmembrane region" description="Helical" evidence="9">
    <location>
        <begin position="165"/>
        <end position="188"/>
    </location>
</feature>
<feature type="transmembrane region" description="Helical" evidence="9">
    <location>
        <begin position="988"/>
        <end position="1005"/>
    </location>
</feature>
<dbReference type="FunFam" id="1.20.1250.20:FF:000301">
    <property type="entry name" value="Protein ZINC INDUCED FACILITATOR-LIKE 1"/>
    <property type="match status" value="1"/>
</dbReference>
<proteinExistence type="inferred from homology"/>
<dbReference type="Proteomes" id="UP000682877">
    <property type="component" value="Chromosome 6"/>
</dbReference>
<dbReference type="Gene3D" id="1.20.1250.20">
    <property type="entry name" value="MFS general substrate transporter like domains"/>
    <property type="match status" value="1"/>
</dbReference>
<keyword evidence="7 9" id="KW-0472">Membrane</keyword>
<name>A0A8S2AP26_ARAAE</name>
<feature type="transmembrane region" description="Helical" evidence="9">
    <location>
        <begin position="450"/>
        <end position="470"/>
    </location>
</feature>
<dbReference type="Pfam" id="PF04515">
    <property type="entry name" value="Choline_transpo"/>
    <property type="match status" value="1"/>
</dbReference>
<evidence type="ECO:0000256" key="8">
    <source>
        <dbReference type="SAM" id="MobiDB-lite"/>
    </source>
</evidence>
<feature type="transmembrane region" description="Helical" evidence="9">
    <location>
        <begin position="35"/>
        <end position="63"/>
    </location>
</feature>
<feature type="transmembrane region" description="Helical" evidence="9">
    <location>
        <begin position="75"/>
        <end position="97"/>
    </location>
</feature>
<dbReference type="AlphaFoldDB" id="A0A8S2AP26"/>
<feature type="domain" description="Major facilitator superfamily (MFS) profile" evidence="10">
    <location>
        <begin position="37"/>
        <end position="477"/>
    </location>
</feature>
<feature type="transmembrane region" description="Helical" evidence="9">
    <location>
        <begin position="962"/>
        <end position="982"/>
    </location>
</feature>
<evidence type="ECO:0000259" key="10">
    <source>
        <dbReference type="PROSITE" id="PS50850"/>
    </source>
</evidence>
<comment type="similarity">
    <text evidence="2">Belongs to the CTL (choline transporter-like) family.</text>
</comment>
<feature type="compositionally biased region" description="Pro residues" evidence="8">
    <location>
        <begin position="581"/>
        <end position="609"/>
    </location>
</feature>
<reference evidence="11" key="1">
    <citation type="submission" date="2021-01" db="EMBL/GenBank/DDBJ databases">
        <authorList>
            <person name="Bezrukov I."/>
        </authorList>
    </citation>
    <scope>NUCLEOTIDE SEQUENCE</scope>
</reference>
<feature type="transmembrane region" description="Helical" evidence="9">
    <location>
        <begin position="271"/>
        <end position="290"/>
    </location>
</feature>
<feature type="region of interest" description="Disordered" evidence="8">
    <location>
        <begin position="479"/>
        <end position="536"/>
    </location>
</feature>
<feature type="transmembrane region" description="Helical" evidence="9">
    <location>
        <begin position="712"/>
        <end position="734"/>
    </location>
</feature>
<feature type="transmembrane region" description="Helical" evidence="9">
    <location>
        <begin position="310"/>
        <end position="332"/>
    </location>
</feature>
<evidence type="ECO:0000313" key="11">
    <source>
        <dbReference type="EMBL" id="CAE6099888.1"/>
    </source>
</evidence>
<feature type="transmembrane region" description="Helical" evidence="9">
    <location>
        <begin position="637"/>
        <end position="658"/>
    </location>
</feature>
<evidence type="ECO:0000256" key="2">
    <source>
        <dbReference type="ARBA" id="ARBA00007168"/>
    </source>
</evidence>
<comment type="similarity">
    <text evidence="3">Belongs to the major facilitator superfamily.</text>
</comment>
<evidence type="ECO:0000256" key="6">
    <source>
        <dbReference type="ARBA" id="ARBA00022989"/>
    </source>
</evidence>
<dbReference type="GO" id="GO:0022857">
    <property type="term" value="F:transmembrane transporter activity"/>
    <property type="evidence" value="ECO:0007669"/>
    <property type="project" value="InterPro"/>
</dbReference>
<dbReference type="GO" id="GO:0009705">
    <property type="term" value="C:plant-type vacuole membrane"/>
    <property type="evidence" value="ECO:0007669"/>
    <property type="project" value="UniProtKB-ARBA"/>
</dbReference>
<gene>
    <name evidence="11" type="ORF">AARE701A_LOCUS15180</name>
</gene>
<accession>A0A8S2AP26</accession>
<feature type="transmembrane region" description="Helical" evidence="9">
    <location>
        <begin position="412"/>
        <end position="438"/>
    </location>
</feature>
<dbReference type="InterPro" id="IPR020846">
    <property type="entry name" value="MFS_dom"/>
</dbReference>
<dbReference type="EMBL" id="LR999456">
    <property type="protein sequence ID" value="CAE6099888.1"/>
    <property type="molecule type" value="Genomic_DNA"/>
</dbReference>
<dbReference type="PANTHER" id="PTHR12385">
    <property type="entry name" value="CHOLINE TRANSPORTER-LIKE (SLC FAMILY 44)"/>
    <property type="match status" value="1"/>
</dbReference>
<feature type="region of interest" description="Disordered" evidence="8">
    <location>
        <begin position="551"/>
        <end position="616"/>
    </location>
</feature>
<evidence type="ECO:0000256" key="1">
    <source>
        <dbReference type="ARBA" id="ARBA00004141"/>
    </source>
</evidence>
<dbReference type="PROSITE" id="PS50850">
    <property type="entry name" value="MFS"/>
    <property type="match status" value="1"/>
</dbReference>
<protein>
    <recommendedName>
        <fullName evidence="10">Major facilitator superfamily (MFS) profile domain-containing protein</fullName>
    </recommendedName>
</protein>
<feature type="transmembrane region" description="Helical" evidence="9">
    <location>
        <begin position="134"/>
        <end position="153"/>
    </location>
</feature>
<feature type="compositionally biased region" description="Basic and acidic residues" evidence="8">
    <location>
        <begin position="505"/>
        <end position="536"/>
    </location>
</feature>
<dbReference type="Pfam" id="PF07690">
    <property type="entry name" value="MFS_1"/>
    <property type="match status" value="1"/>
</dbReference>
<dbReference type="CDD" id="cd17330">
    <property type="entry name" value="MFS_SLC46_TetA_like"/>
    <property type="match status" value="1"/>
</dbReference>
<keyword evidence="4" id="KW-0813">Transport</keyword>
<feature type="transmembrane region" description="Helical" evidence="9">
    <location>
        <begin position="109"/>
        <end position="128"/>
    </location>
</feature>